<dbReference type="EMBL" id="AGZQ01000001">
    <property type="protein sequence ID" value="EKN17246.1"/>
    <property type="molecule type" value="Genomic_DNA"/>
</dbReference>
<comment type="caution">
    <text evidence="5">The sequence shown here is derived from an EMBL/GenBank/DDBJ whole genome shotgun (WGS) entry which is preliminary data.</text>
</comment>
<dbReference type="GO" id="GO:0009279">
    <property type="term" value="C:cell outer membrane"/>
    <property type="evidence" value="ECO:0007669"/>
    <property type="project" value="UniProtKB-SubCell"/>
</dbReference>
<dbReference type="GO" id="GO:0044718">
    <property type="term" value="P:siderophore transmembrane transport"/>
    <property type="evidence" value="ECO:0007669"/>
    <property type="project" value="TreeGrafter"/>
</dbReference>
<dbReference type="AlphaFoldDB" id="K6A0P3"/>
<keyword evidence="2" id="KW-0813">Transport</keyword>
<dbReference type="SUPFAM" id="SSF56935">
    <property type="entry name" value="Porins"/>
    <property type="match status" value="1"/>
</dbReference>
<dbReference type="NCBIfam" id="TIGR04056">
    <property type="entry name" value="OMP_RagA_SusC"/>
    <property type="match status" value="1"/>
</dbReference>
<dbReference type="InterPro" id="IPR023997">
    <property type="entry name" value="TonB-dep_OMP_SusC/RagA_CS"/>
</dbReference>
<dbReference type="Gene3D" id="2.170.130.10">
    <property type="entry name" value="TonB-dependent receptor, plug domain"/>
    <property type="match status" value="1"/>
</dbReference>
<dbReference type="InterPro" id="IPR012910">
    <property type="entry name" value="Plug_dom"/>
</dbReference>
<dbReference type="PROSITE" id="PS52016">
    <property type="entry name" value="TONB_DEPENDENT_REC_3"/>
    <property type="match status" value="1"/>
</dbReference>
<keyword evidence="1 3" id="KW-0732">Signal</keyword>
<evidence type="ECO:0000313" key="5">
    <source>
        <dbReference type="EMBL" id="EKN17246.1"/>
    </source>
</evidence>
<evidence type="ECO:0000256" key="1">
    <source>
        <dbReference type="ARBA" id="ARBA00022729"/>
    </source>
</evidence>
<comment type="subcellular location">
    <subcellularLocation>
        <location evidence="2">Cell outer membrane</location>
        <topology evidence="2">Multi-pass membrane protein</topology>
    </subcellularLocation>
</comment>
<gene>
    <name evidence="5" type="ORF">HMPREF1060_00083</name>
</gene>
<dbReference type="InterPro" id="IPR008969">
    <property type="entry name" value="CarboxyPept-like_regulatory"/>
</dbReference>
<keyword evidence="2" id="KW-0812">Transmembrane</keyword>
<dbReference type="Proteomes" id="UP000006271">
    <property type="component" value="Unassembled WGS sequence"/>
</dbReference>
<evidence type="ECO:0000259" key="4">
    <source>
        <dbReference type="Pfam" id="PF07715"/>
    </source>
</evidence>
<feature type="chain" id="PRO_5003888727" evidence="3">
    <location>
        <begin position="26"/>
        <end position="366"/>
    </location>
</feature>
<reference evidence="5 6" key="1">
    <citation type="submission" date="2012-02" db="EMBL/GenBank/DDBJ databases">
        <title>The Genome Sequence of Parabacteroides merdae CL03T12C32.</title>
        <authorList>
            <consortium name="The Broad Institute Genome Sequencing Platform"/>
            <person name="Earl A."/>
            <person name="Ward D."/>
            <person name="Feldgarden M."/>
            <person name="Gevers D."/>
            <person name="Zitomersky N.L."/>
            <person name="Coyne M.J."/>
            <person name="Comstock L.E."/>
            <person name="Young S.K."/>
            <person name="Zeng Q."/>
            <person name="Gargeya S."/>
            <person name="Fitzgerald M."/>
            <person name="Haas B."/>
            <person name="Abouelleil A."/>
            <person name="Alvarado L."/>
            <person name="Arachchi H.M."/>
            <person name="Berlin A."/>
            <person name="Chapman S.B."/>
            <person name="Gearin G."/>
            <person name="Goldberg J."/>
            <person name="Griggs A."/>
            <person name="Gujja S."/>
            <person name="Hansen M."/>
            <person name="Heiman D."/>
            <person name="Howarth C."/>
            <person name="Larimer J."/>
            <person name="Lui A."/>
            <person name="MacDonald P.J.P."/>
            <person name="McCowen C."/>
            <person name="Montmayeur A."/>
            <person name="Murphy C."/>
            <person name="Neiman D."/>
            <person name="Pearson M."/>
            <person name="Priest M."/>
            <person name="Roberts A."/>
            <person name="Saif S."/>
            <person name="Shea T."/>
            <person name="Sisk P."/>
            <person name="Stolte C."/>
            <person name="Sykes S."/>
            <person name="Wortman J."/>
            <person name="Nusbaum C."/>
            <person name="Birren B."/>
        </authorList>
    </citation>
    <scope>NUCLEOTIDE SEQUENCE [LARGE SCALE GENOMIC DNA]</scope>
    <source>
        <strain evidence="5 6">CL03T12C32</strain>
    </source>
</reference>
<evidence type="ECO:0000256" key="3">
    <source>
        <dbReference type="SAM" id="SignalP"/>
    </source>
</evidence>
<evidence type="ECO:0000256" key="2">
    <source>
        <dbReference type="PROSITE-ProRule" id="PRU01360"/>
    </source>
</evidence>
<dbReference type="InterPro" id="IPR037066">
    <property type="entry name" value="Plug_dom_sf"/>
</dbReference>
<organism evidence="5 6">
    <name type="scientific">Parabacteroides merdae CL03T12C32</name>
    <dbReference type="NCBI Taxonomy" id="999420"/>
    <lineage>
        <taxon>Bacteria</taxon>
        <taxon>Pseudomonadati</taxon>
        <taxon>Bacteroidota</taxon>
        <taxon>Bacteroidia</taxon>
        <taxon>Bacteroidales</taxon>
        <taxon>Tannerellaceae</taxon>
        <taxon>Parabacteroides</taxon>
    </lineage>
</organism>
<keyword evidence="2" id="KW-1134">Transmembrane beta strand</keyword>
<dbReference type="PATRIC" id="fig|999420.3.peg.84"/>
<dbReference type="InterPro" id="IPR039426">
    <property type="entry name" value="TonB-dep_rcpt-like"/>
</dbReference>
<keyword evidence="2" id="KW-0998">Cell outer membrane</keyword>
<proteinExistence type="inferred from homology"/>
<dbReference type="FunFam" id="2.60.40.1120:FF:000003">
    <property type="entry name" value="Outer membrane protein Omp121"/>
    <property type="match status" value="1"/>
</dbReference>
<dbReference type="SUPFAM" id="SSF49464">
    <property type="entry name" value="Carboxypeptidase regulatory domain-like"/>
    <property type="match status" value="1"/>
</dbReference>
<sequence>MEKKRCFYQIFISFFLLLGNLLAEAQTGRTISGIVVSEDDNEPLIGVNVVQQGTTNGVVTDLDGKFTLTVPDGSVLQISYIGYQEQLLTVNPEVSIYHVTLKEDSQALDEVVVIGYGIQKKKLVTGVTVQVKGDDIQKLNTVSALGALQSQTPGVNITQSSGMPGEGFNVTIRGLGTTGSSGPLYIIDGVTGADINNLNPADIESIDVLKDAASAAIYGSRAANGVVLVTTKQGKAGKASISYDGYFGVQNVYKMVPTLNAQEYAMVQNEGRLMDGLPAYDFSSLVPNWESYANGTNKGTNWLDAMRNENAPIQNHALNITGGSEQSVYSIGISYTSQEGILGKPVQPKYERYTFRLNTEHTILKK</sequence>
<keyword evidence="2" id="KW-0472">Membrane</keyword>
<dbReference type="InterPro" id="IPR023996">
    <property type="entry name" value="TonB-dep_OMP_SusC/RagA"/>
</dbReference>
<dbReference type="GO" id="GO:0015344">
    <property type="term" value="F:siderophore uptake transmembrane transporter activity"/>
    <property type="evidence" value="ECO:0007669"/>
    <property type="project" value="TreeGrafter"/>
</dbReference>
<protein>
    <submittedName>
        <fullName evidence="5">SusC/RagA family TonB-linked outer membrane protein</fullName>
    </submittedName>
</protein>
<dbReference type="Pfam" id="PF13715">
    <property type="entry name" value="CarbopepD_reg_2"/>
    <property type="match status" value="1"/>
</dbReference>
<comment type="similarity">
    <text evidence="2">Belongs to the TonB-dependent receptor family.</text>
</comment>
<dbReference type="HOGENOM" id="CLU_004317_3_2_10"/>
<dbReference type="PANTHER" id="PTHR30069:SF29">
    <property type="entry name" value="HEMOGLOBIN AND HEMOGLOBIN-HAPTOGLOBIN-BINDING PROTEIN 1-RELATED"/>
    <property type="match status" value="1"/>
</dbReference>
<name>K6A0P3_9BACT</name>
<dbReference type="Pfam" id="PF07715">
    <property type="entry name" value="Plug"/>
    <property type="match status" value="1"/>
</dbReference>
<evidence type="ECO:0000313" key="6">
    <source>
        <dbReference type="Proteomes" id="UP000006271"/>
    </source>
</evidence>
<dbReference type="Gene3D" id="2.60.40.1120">
    <property type="entry name" value="Carboxypeptidase-like, regulatory domain"/>
    <property type="match status" value="1"/>
</dbReference>
<feature type="domain" description="TonB-dependent receptor plug" evidence="4">
    <location>
        <begin position="125"/>
        <end position="226"/>
    </location>
</feature>
<dbReference type="NCBIfam" id="TIGR04057">
    <property type="entry name" value="SusC_RagA_signa"/>
    <property type="match status" value="1"/>
</dbReference>
<accession>K6A0P3</accession>
<dbReference type="PANTHER" id="PTHR30069">
    <property type="entry name" value="TONB-DEPENDENT OUTER MEMBRANE RECEPTOR"/>
    <property type="match status" value="1"/>
</dbReference>
<feature type="signal peptide" evidence="3">
    <location>
        <begin position="1"/>
        <end position="25"/>
    </location>
</feature>